<dbReference type="OrthoDB" id="6057621at2"/>
<dbReference type="RefSeq" id="WP_064041753.1">
    <property type="nucleotide sequence ID" value="NZ_LUUJ01000106.1"/>
</dbReference>
<protein>
    <submittedName>
        <fullName evidence="1">Uncharacterized protein</fullName>
    </submittedName>
</protein>
<reference evidence="1 2" key="1">
    <citation type="submission" date="2016-03" db="EMBL/GenBank/DDBJ databases">
        <authorList>
            <person name="Ploux O."/>
        </authorList>
    </citation>
    <scope>NUCLEOTIDE SEQUENCE [LARGE SCALE GENOMIC DNA]</scope>
    <source>
        <strain evidence="1 2">R-45378</strain>
    </source>
</reference>
<evidence type="ECO:0000313" key="2">
    <source>
        <dbReference type="Proteomes" id="UP000077857"/>
    </source>
</evidence>
<name>A0A177N4Q4_9GAMM</name>
<gene>
    <name evidence="1" type="ORF">A1507_18720</name>
</gene>
<evidence type="ECO:0000313" key="1">
    <source>
        <dbReference type="EMBL" id="OAI12801.1"/>
    </source>
</evidence>
<accession>A0A177N4Q4</accession>
<organism evidence="1 2">
    <name type="scientific">Methylomonas koyamae</name>
    <dbReference type="NCBI Taxonomy" id="702114"/>
    <lineage>
        <taxon>Bacteria</taxon>
        <taxon>Pseudomonadati</taxon>
        <taxon>Pseudomonadota</taxon>
        <taxon>Gammaproteobacteria</taxon>
        <taxon>Methylococcales</taxon>
        <taxon>Methylococcaceae</taxon>
        <taxon>Methylomonas</taxon>
    </lineage>
</organism>
<sequence length="120" mass="13350">MAQIIPQTQNTEWGFWGTLDGHTDPASAWPIAVKTIADATHQPFETIRPFLDSLHGRHFGDTVLNHLLVTPDLSDAIAAAVAQWMNWKISRMTACEYGIPKGLPYLTGFVIHCEVTEYAD</sequence>
<dbReference type="Proteomes" id="UP000077857">
    <property type="component" value="Unassembled WGS sequence"/>
</dbReference>
<dbReference type="AlphaFoldDB" id="A0A177N4Q4"/>
<comment type="caution">
    <text evidence="1">The sequence shown here is derived from an EMBL/GenBank/DDBJ whole genome shotgun (WGS) entry which is preliminary data.</text>
</comment>
<dbReference type="EMBL" id="LUUJ01000106">
    <property type="protein sequence ID" value="OAI12801.1"/>
    <property type="molecule type" value="Genomic_DNA"/>
</dbReference>
<proteinExistence type="predicted"/>